<dbReference type="AlphaFoldDB" id="A0A0R1UTJ7"/>
<proteinExistence type="predicted"/>
<evidence type="ECO:0000313" key="2">
    <source>
        <dbReference type="Proteomes" id="UP000051084"/>
    </source>
</evidence>
<name>A0A0R1UTJ7_9LACO</name>
<gene>
    <name evidence="1" type="ORF">FC21_GL000909</name>
</gene>
<accession>A0A0R1UTJ7</accession>
<evidence type="ECO:0000313" key="1">
    <source>
        <dbReference type="EMBL" id="KRL96537.1"/>
    </source>
</evidence>
<protein>
    <submittedName>
        <fullName evidence="1">Uncharacterized protein</fullName>
    </submittedName>
</protein>
<dbReference type="Proteomes" id="UP000051084">
    <property type="component" value="Unassembled WGS sequence"/>
</dbReference>
<dbReference type="PATRIC" id="fig|1423742.4.peg.945"/>
<sequence length="141" mass="16405">MNKSKTVTNVTKFLNNLLPRLIRVNGYGNLSGLIKKNKADGRKLSANQFKSLSLEKRREYVLNSFIQVINDLNGNDSNLIVKWVLWDTDKPIPFTRKTLSNLYEWMGYDNQSKFTKDRNDAFYLFATELSRYSIDLRISAD</sequence>
<organism evidence="1 2">
    <name type="scientific">Limosilactobacillus equigenerosi DSM 18793 = JCM 14505</name>
    <dbReference type="NCBI Taxonomy" id="1423742"/>
    <lineage>
        <taxon>Bacteria</taxon>
        <taxon>Bacillati</taxon>
        <taxon>Bacillota</taxon>
        <taxon>Bacilli</taxon>
        <taxon>Lactobacillales</taxon>
        <taxon>Lactobacillaceae</taxon>
        <taxon>Limosilactobacillus</taxon>
    </lineage>
</organism>
<keyword evidence="2" id="KW-1185">Reference proteome</keyword>
<dbReference type="EMBL" id="AZGC01000003">
    <property type="protein sequence ID" value="KRL96537.1"/>
    <property type="molecule type" value="Genomic_DNA"/>
</dbReference>
<comment type="caution">
    <text evidence="1">The sequence shown here is derived from an EMBL/GenBank/DDBJ whole genome shotgun (WGS) entry which is preliminary data.</text>
</comment>
<reference evidence="1 2" key="1">
    <citation type="journal article" date="2015" name="Genome Announc.">
        <title>Expanding the biotechnology potential of lactobacilli through comparative genomics of 213 strains and associated genera.</title>
        <authorList>
            <person name="Sun Z."/>
            <person name="Harris H.M."/>
            <person name="McCann A."/>
            <person name="Guo C."/>
            <person name="Argimon S."/>
            <person name="Zhang W."/>
            <person name="Yang X."/>
            <person name="Jeffery I.B."/>
            <person name="Cooney J.C."/>
            <person name="Kagawa T.F."/>
            <person name="Liu W."/>
            <person name="Song Y."/>
            <person name="Salvetti E."/>
            <person name="Wrobel A."/>
            <person name="Rasinkangas P."/>
            <person name="Parkhill J."/>
            <person name="Rea M.C."/>
            <person name="O'Sullivan O."/>
            <person name="Ritari J."/>
            <person name="Douillard F.P."/>
            <person name="Paul Ross R."/>
            <person name="Yang R."/>
            <person name="Briner A.E."/>
            <person name="Felis G.E."/>
            <person name="de Vos W.M."/>
            <person name="Barrangou R."/>
            <person name="Klaenhammer T.R."/>
            <person name="Caufield P.W."/>
            <person name="Cui Y."/>
            <person name="Zhang H."/>
            <person name="O'Toole P.W."/>
        </authorList>
    </citation>
    <scope>NUCLEOTIDE SEQUENCE [LARGE SCALE GENOMIC DNA]</scope>
    <source>
        <strain evidence="1 2">DSM 18793</strain>
    </source>
</reference>